<name>A0AAD7VIW5_QUISA</name>
<sequence length="214" mass="23563">SILFLKRYAFCKNQNSQAPTEIHTDHTGRSFNSSLRKEMGLLILAKPICPTSIICLFLFLSISFSISSASANNNNSLTAYQVLQENDFPVGLLPKGVTGYELDTSTGKFKAYLSGSCSFKIDSYDLKYKSTISGVISKDKLTSLKGISVKILLFWVNIVKVTREDDDLQFSVGIASADFSATSFYESPNCGCGFDCVNGKGFRKFMFNDFLSSS</sequence>
<evidence type="ECO:0008006" key="3">
    <source>
        <dbReference type="Google" id="ProtNLM"/>
    </source>
</evidence>
<dbReference type="Pfam" id="PF04398">
    <property type="entry name" value="DUF538"/>
    <property type="match status" value="1"/>
</dbReference>
<dbReference type="InterPro" id="IPR036758">
    <property type="entry name" value="At5g01610-like"/>
</dbReference>
<feature type="non-terminal residue" evidence="1">
    <location>
        <position position="1"/>
    </location>
</feature>
<evidence type="ECO:0000313" key="2">
    <source>
        <dbReference type="Proteomes" id="UP001163823"/>
    </source>
</evidence>
<gene>
    <name evidence="1" type="ORF">O6P43_007187</name>
</gene>
<proteinExistence type="predicted"/>
<reference evidence="1" key="1">
    <citation type="journal article" date="2023" name="Science">
        <title>Elucidation of the pathway for biosynthesis of saponin adjuvants from the soapbark tree.</title>
        <authorList>
            <person name="Reed J."/>
            <person name="Orme A."/>
            <person name="El-Demerdash A."/>
            <person name="Owen C."/>
            <person name="Martin L.B.B."/>
            <person name="Misra R.C."/>
            <person name="Kikuchi S."/>
            <person name="Rejzek M."/>
            <person name="Martin A.C."/>
            <person name="Harkess A."/>
            <person name="Leebens-Mack J."/>
            <person name="Louveau T."/>
            <person name="Stephenson M.J."/>
            <person name="Osbourn A."/>
        </authorList>
    </citation>
    <scope>NUCLEOTIDE SEQUENCE</scope>
    <source>
        <strain evidence="1">S10</strain>
    </source>
</reference>
<dbReference type="PANTHER" id="PTHR31676:SF173">
    <property type="entry name" value="DUF538 DOMAIN-CONTAINING PROTEIN"/>
    <property type="match status" value="1"/>
</dbReference>
<dbReference type="AlphaFoldDB" id="A0AAD7VIW5"/>
<dbReference type="KEGG" id="qsa:O6P43_007187"/>
<dbReference type="PANTHER" id="PTHR31676">
    <property type="entry name" value="T31J12.3 PROTEIN-RELATED"/>
    <property type="match status" value="1"/>
</dbReference>
<dbReference type="Proteomes" id="UP001163823">
    <property type="component" value="Chromosome 3"/>
</dbReference>
<evidence type="ECO:0000313" key="1">
    <source>
        <dbReference type="EMBL" id="KAJ7977586.1"/>
    </source>
</evidence>
<dbReference type="Gene3D" id="2.30.240.10">
    <property type="entry name" value="At5g01610-like"/>
    <property type="match status" value="1"/>
</dbReference>
<comment type="caution">
    <text evidence="1">The sequence shown here is derived from an EMBL/GenBank/DDBJ whole genome shotgun (WGS) entry which is preliminary data.</text>
</comment>
<organism evidence="1 2">
    <name type="scientific">Quillaja saponaria</name>
    <name type="common">Soap bark tree</name>
    <dbReference type="NCBI Taxonomy" id="32244"/>
    <lineage>
        <taxon>Eukaryota</taxon>
        <taxon>Viridiplantae</taxon>
        <taxon>Streptophyta</taxon>
        <taxon>Embryophyta</taxon>
        <taxon>Tracheophyta</taxon>
        <taxon>Spermatophyta</taxon>
        <taxon>Magnoliopsida</taxon>
        <taxon>eudicotyledons</taxon>
        <taxon>Gunneridae</taxon>
        <taxon>Pentapetalae</taxon>
        <taxon>rosids</taxon>
        <taxon>fabids</taxon>
        <taxon>Fabales</taxon>
        <taxon>Quillajaceae</taxon>
        <taxon>Quillaja</taxon>
    </lineage>
</organism>
<dbReference type="SUPFAM" id="SSF141562">
    <property type="entry name" value="At5g01610-like"/>
    <property type="match status" value="1"/>
</dbReference>
<dbReference type="InterPro" id="IPR007493">
    <property type="entry name" value="DUF538"/>
</dbReference>
<keyword evidence="2" id="KW-1185">Reference proteome</keyword>
<accession>A0AAD7VIW5</accession>
<protein>
    <recommendedName>
        <fullName evidence="3">DUF538 domain-containing protein</fullName>
    </recommendedName>
</protein>
<dbReference type="EMBL" id="JARAOO010000003">
    <property type="protein sequence ID" value="KAJ7977586.1"/>
    <property type="molecule type" value="Genomic_DNA"/>
</dbReference>